<dbReference type="AlphaFoldDB" id="A0A1L9U3U7"/>
<dbReference type="InterPro" id="IPR046670">
    <property type="entry name" value="DUF6540"/>
</dbReference>
<reference evidence="2" key="1">
    <citation type="journal article" date="2017" name="Genome Biol.">
        <title>Comparative genomics reveals high biological diversity and specific adaptations in the industrially and medically important fungal genus Aspergillus.</title>
        <authorList>
            <person name="de Vries R.P."/>
            <person name="Riley R."/>
            <person name="Wiebenga A."/>
            <person name="Aguilar-Osorio G."/>
            <person name="Amillis S."/>
            <person name="Uchima C.A."/>
            <person name="Anderluh G."/>
            <person name="Asadollahi M."/>
            <person name="Askin M."/>
            <person name="Barry K."/>
            <person name="Battaglia E."/>
            <person name="Bayram O."/>
            <person name="Benocci T."/>
            <person name="Braus-Stromeyer S.A."/>
            <person name="Caldana C."/>
            <person name="Canovas D."/>
            <person name="Cerqueira G.C."/>
            <person name="Chen F."/>
            <person name="Chen W."/>
            <person name="Choi C."/>
            <person name="Clum A."/>
            <person name="Dos Santos R.A."/>
            <person name="Damasio A.R."/>
            <person name="Diallinas G."/>
            <person name="Emri T."/>
            <person name="Fekete E."/>
            <person name="Flipphi M."/>
            <person name="Freyberg S."/>
            <person name="Gallo A."/>
            <person name="Gournas C."/>
            <person name="Habgood R."/>
            <person name="Hainaut M."/>
            <person name="Harispe M.L."/>
            <person name="Henrissat B."/>
            <person name="Hilden K.S."/>
            <person name="Hope R."/>
            <person name="Hossain A."/>
            <person name="Karabika E."/>
            <person name="Karaffa L."/>
            <person name="Karanyi Z."/>
            <person name="Krasevec N."/>
            <person name="Kuo A."/>
            <person name="Kusch H."/>
            <person name="LaButti K."/>
            <person name="Lagendijk E.L."/>
            <person name="Lapidus A."/>
            <person name="Levasseur A."/>
            <person name="Lindquist E."/>
            <person name="Lipzen A."/>
            <person name="Logrieco A.F."/>
            <person name="MacCabe A."/>
            <person name="Maekelae M.R."/>
            <person name="Malavazi I."/>
            <person name="Melin P."/>
            <person name="Meyer V."/>
            <person name="Mielnichuk N."/>
            <person name="Miskei M."/>
            <person name="Molnar A.P."/>
            <person name="Mule G."/>
            <person name="Ngan C.Y."/>
            <person name="Orejas M."/>
            <person name="Orosz E."/>
            <person name="Ouedraogo J.P."/>
            <person name="Overkamp K.M."/>
            <person name="Park H.-S."/>
            <person name="Perrone G."/>
            <person name="Piumi F."/>
            <person name="Punt P.J."/>
            <person name="Ram A.F."/>
            <person name="Ramon A."/>
            <person name="Rauscher S."/>
            <person name="Record E."/>
            <person name="Riano-Pachon D.M."/>
            <person name="Robert V."/>
            <person name="Roehrig J."/>
            <person name="Ruller R."/>
            <person name="Salamov A."/>
            <person name="Salih N.S."/>
            <person name="Samson R.A."/>
            <person name="Sandor E."/>
            <person name="Sanguinetti M."/>
            <person name="Schuetze T."/>
            <person name="Sepcic K."/>
            <person name="Shelest E."/>
            <person name="Sherlock G."/>
            <person name="Sophianopoulou V."/>
            <person name="Squina F.M."/>
            <person name="Sun H."/>
            <person name="Susca A."/>
            <person name="Todd R.B."/>
            <person name="Tsang A."/>
            <person name="Unkles S.E."/>
            <person name="van de Wiele N."/>
            <person name="van Rossen-Uffink D."/>
            <person name="Oliveira J.V."/>
            <person name="Vesth T.C."/>
            <person name="Visser J."/>
            <person name="Yu J.-H."/>
            <person name="Zhou M."/>
            <person name="Andersen M.R."/>
            <person name="Archer D.B."/>
            <person name="Baker S.E."/>
            <person name="Benoit I."/>
            <person name="Brakhage A.A."/>
            <person name="Braus G.H."/>
            <person name="Fischer R."/>
            <person name="Frisvad J.C."/>
            <person name="Goldman G.H."/>
            <person name="Houbraken J."/>
            <person name="Oakley B."/>
            <person name="Pocsi I."/>
            <person name="Scazzocchio C."/>
            <person name="Seiboth B."/>
            <person name="vanKuyk P.A."/>
            <person name="Wortman J."/>
            <person name="Dyer P.S."/>
            <person name="Grigoriev I.V."/>
        </authorList>
    </citation>
    <scope>NUCLEOTIDE SEQUENCE [LARGE SCALE GENOMIC DNA]</scope>
    <source>
        <strain evidence="2">CBS 101740 / IMI 381727 / IBT 21946</strain>
    </source>
</reference>
<accession>A0A1L9U3U7</accession>
<name>A0A1L9U3U7_ASPBC</name>
<dbReference type="RefSeq" id="XP_067473604.1">
    <property type="nucleotide sequence ID" value="XM_067618979.1"/>
</dbReference>
<proteinExistence type="predicted"/>
<dbReference type="GeneID" id="93571467"/>
<evidence type="ECO:0000313" key="1">
    <source>
        <dbReference type="EMBL" id="OJJ66354.1"/>
    </source>
</evidence>
<protein>
    <submittedName>
        <fullName evidence="1">Uncharacterized protein</fullName>
    </submittedName>
</protein>
<organism evidence="1 2">
    <name type="scientific">Aspergillus brasiliensis (strain CBS 101740 / IMI 381727 / IBT 21946)</name>
    <dbReference type="NCBI Taxonomy" id="767769"/>
    <lineage>
        <taxon>Eukaryota</taxon>
        <taxon>Fungi</taxon>
        <taxon>Dikarya</taxon>
        <taxon>Ascomycota</taxon>
        <taxon>Pezizomycotina</taxon>
        <taxon>Eurotiomycetes</taxon>
        <taxon>Eurotiomycetidae</taxon>
        <taxon>Eurotiales</taxon>
        <taxon>Aspergillaceae</taxon>
        <taxon>Aspergillus</taxon>
        <taxon>Aspergillus subgen. Circumdati</taxon>
    </lineage>
</organism>
<dbReference type="OrthoDB" id="4135672at2759"/>
<dbReference type="Pfam" id="PF20174">
    <property type="entry name" value="DUF6540"/>
    <property type="match status" value="1"/>
</dbReference>
<dbReference type="EMBL" id="KV878699">
    <property type="protein sequence ID" value="OJJ66354.1"/>
    <property type="molecule type" value="Genomic_DNA"/>
</dbReference>
<keyword evidence="2" id="KW-1185">Reference proteome</keyword>
<gene>
    <name evidence="1" type="ORF">ASPBRDRAFT_138272</name>
</gene>
<dbReference type="OMA" id="REECCLA"/>
<dbReference type="VEuPathDB" id="FungiDB:ASPBRDRAFT_138272"/>
<dbReference type="Proteomes" id="UP000184499">
    <property type="component" value="Unassembled WGS sequence"/>
</dbReference>
<sequence>MDTDESTPEFYDVYLTEQHGARNHLAIFIESDPDAEPFCNSGRLYHVVGTILRGMDYGHRNTPDPELLPGYVMDSKRKIAVIAKDDVIRFERECAEEIPPPPAQLTLSGKPLNLAVPLYRCTDWVKDVVELAFQLGIFKRDGKEDKIYYGGSEEV</sequence>
<evidence type="ECO:0000313" key="2">
    <source>
        <dbReference type="Proteomes" id="UP000184499"/>
    </source>
</evidence>